<feature type="region of interest" description="Disordered" evidence="1">
    <location>
        <begin position="1"/>
        <end position="62"/>
    </location>
</feature>
<accession>A0A0G4B4M3</accession>
<evidence type="ECO:0000313" key="3">
    <source>
        <dbReference type="Proteomes" id="UP000035648"/>
    </source>
</evidence>
<name>A0A0G4B4M3_9BACT</name>
<dbReference type="EMBL" id="CP011213">
    <property type="protein sequence ID" value="AKM82353.1"/>
    <property type="molecule type" value="Genomic_DNA"/>
</dbReference>
<evidence type="ECO:0000256" key="1">
    <source>
        <dbReference type="SAM" id="MobiDB-lite"/>
    </source>
</evidence>
<reference evidence="2 3" key="1">
    <citation type="journal article" date="2015" name="Nature">
        <title>rRNA introns, odd ribosomes, and small enigmatic genomes across a large radiation of phyla.</title>
        <authorList>
            <person name="Brown C.T."/>
            <person name="Hug L.A."/>
            <person name="Thomas B.C."/>
            <person name="Sharon I."/>
            <person name="Castelle C.J."/>
            <person name="Singh A."/>
            <person name="Wilkins M.J."/>
            <person name="Williams K.H."/>
            <person name="Banfield J.F."/>
        </authorList>
    </citation>
    <scope>NUCLEOTIDE SEQUENCE [LARGE SCALE GENOMIC DNA]</scope>
</reference>
<dbReference type="AlphaFoldDB" id="A0A0G4B4M3"/>
<gene>
    <name evidence="2" type="ORF">UT28_C0001G0548</name>
</gene>
<dbReference type="Proteomes" id="UP000035648">
    <property type="component" value="Chromosome"/>
</dbReference>
<sequence>MGALSAHDRKVIRKADDPSARPGLREKASEIVTSKAIGSGSTGRRRNNNSRSETHRVSRARC</sequence>
<dbReference type="KEGG" id="bbgw:UT28_C0001G0548"/>
<dbReference type="STRING" id="1618337.UT28_C0001G0548"/>
<feature type="compositionally biased region" description="Basic and acidic residues" evidence="1">
    <location>
        <begin position="1"/>
        <end position="29"/>
    </location>
</feature>
<proteinExistence type="predicted"/>
<evidence type="ECO:0000313" key="2">
    <source>
        <dbReference type="EMBL" id="AKM82353.1"/>
    </source>
</evidence>
<protein>
    <submittedName>
        <fullName evidence="2">Uncharacterized protein</fullName>
    </submittedName>
</protein>
<organism evidence="2 3">
    <name type="scientific">Berkelbacteria bacterium GW2011_GWE1_39_12</name>
    <dbReference type="NCBI Taxonomy" id="1618337"/>
    <lineage>
        <taxon>Bacteria</taxon>
        <taxon>Candidatus Berkelbacteria</taxon>
    </lineage>
</organism>